<evidence type="ECO:0000313" key="2">
    <source>
        <dbReference type="Proteomes" id="UP001519460"/>
    </source>
</evidence>
<proteinExistence type="predicted"/>
<name>A0ABD0LIS6_9CAEN</name>
<sequence>MLPSARDCMKTQHSTVSSIRLAGHCSRTADVLAVDKTPFLVYVNSIDELSTFYHHFAETPPLSWRCFQSRNRMHENLIRGKLFHGLALARSSIPGLEIVLEMRWVLRFAGKTIWPLRVRRTCAGQRTNE</sequence>
<organism evidence="1 2">
    <name type="scientific">Batillaria attramentaria</name>
    <dbReference type="NCBI Taxonomy" id="370345"/>
    <lineage>
        <taxon>Eukaryota</taxon>
        <taxon>Metazoa</taxon>
        <taxon>Spiralia</taxon>
        <taxon>Lophotrochozoa</taxon>
        <taxon>Mollusca</taxon>
        <taxon>Gastropoda</taxon>
        <taxon>Caenogastropoda</taxon>
        <taxon>Sorbeoconcha</taxon>
        <taxon>Cerithioidea</taxon>
        <taxon>Batillariidae</taxon>
        <taxon>Batillaria</taxon>
    </lineage>
</organism>
<accession>A0ABD0LIS6</accession>
<protein>
    <submittedName>
        <fullName evidence="1">Uncharacterized protein</fullName>
    </submittedName>
</protein>
<comment type="caution">
    <text evidence="1">The sequence shown here is derived from an EMBL/GenBank/DDBJ whole genome shotgun (WGS) entry which is preliminary data.</text>
</comment>
<reference evidence="1 2" key="1">
    <citation type="journal article" date="2023" name="Sci. Data">
        <title>Genome assembly of the Korean intertidal mud-creeper Batillaria attramentaria.</title>
        <authorList>
            <person name="Patra A.K."/>
            <person name="Ho P.T."/>
            <person name="Jun S."/>
            <person name="Lee S.J."/>
            <person name="Kim Y."/>
            <person name="Won Y.J."/>
        </authorList>
    </citation>
    <scope>NUCLEOTIDE SEQUENCE [LARGE SCALE GENOMIC DNA]</scope>
    <source>
        <strain evidence="1">Wonlab-2016</strain>
    </source>
</reference>
<dbReference type="EMBL" id="JACVVK020000044">
    <property type="protein sequence ID" value="KAK7499385.1"/>
    <property type="molecule type" value="Genomic_DNA"/>
</dbReference>
<evidence type="ECO:0000313" key="1">
    <source>
        <dbReference type="EMBL" id="KAK7499385.1"/>
    </source>
</evidence>
<dbReference type="AlphaFoldDB" id="A0ABD0LIS6"/>
<dbReference type="Proteomes" id="UP001519460">
    <property type="component" value="Unassembled WGS sequence"/>
</dbReference>
<gene>
    <name evidence="1" type="ORF">BaRGS_00009360</name>
</gene>
<keyword evidence="2" id="KW-1185">Reference proteome</keyword>